<feature type="compositionally biased region" description="Polar residues" evidence="1">
    <location>
        <begin position="195"/>
        <end position="214"/>
    </location>
</feature>
<organism evidence="2 3">
    <name type="scientific">Fasciolopsis buskii</name>
    <dbReference type="NCBI Taxonomy" id="27845"/>
    <lineage>
        <taxon>Eukaryota</taxon>
        <taxon>Metazoa</taxon>
        <taxon>Spiralia</taxon>
        <taxon>Lophotrochozoa</taxon>
        <taxon>Platyhelminthes</taxon>
        <taxon>Trematoda</taxon>
        <taxon>Digenea</taxon>
        <taxon>Plagiorchiida</taxon>
        <taxon>Echinostomata</taxon>
        <taxon>Echinostomatoidea</taxon>
        <taxon>Fasciolidae</taxon>
        <taxon>Fasciolopsis</taxon>
    </lineage>
</organism>
<name>A0A8E0RL59_9TREM</name>
<evidence type="ECO:0000313" key="2">
    <source>
        <dbReference type="EMBL" id="KAA0186267.1"/>
    </source>
</evidence>
<sequence length="306" mass="33945">MTFLGFQTDKFPPLLLKPFKTTKDIRYSQFVIPAATLIERLSFSLVIDKLCLPENLTTIFRPRALPLVAPFGLKAPPSTLVLSDFFTVDVNLRNEPAVEIAGTFSSGYLHAWTSKNGQFASLDITLTCPSPGIWFIGSLFTDSSFSKDCRLLMFAQTTHEMVLDSQSTLEFHKSSERFSTALDQSTHSGYLLPTDETTGFSSTPKLSDSRSSWPSEYHNLRPSDAKLSNQQGWSPRYSHRRFSHDSSGDESTFTGSAKLSLTSSTTGSVWLSPTSPTTLRGTVHSHPSIRPKLIAHFHPLGGRLFE</sequence>
<reference evidence="2" key="1">
    <citation type="submission" date="2019-05" db="EMBL/GenBank/DDBJ databases">
        <title>Annotation for the trematode Fasciolopsis buski.</title>
        <authorList>
            <person name="Choi Y.-J."/>
        </authorList>
    </citation>
    <scope>NUCLEOTIDE SEQUENCE</scope>
    <source>
        <strain evidence="2">HT</strain>
        <tissue evidence="2">Whole worm</tissue>
    </source>
</reference>
<dbReference type="AlphaFoldDB" id="A0A8E0RL59"/>
<evidence type="ECO:0000256" key="1">
    <source>
        <dbReference type="SAM" id="MobiDB-lite"/>
    </source>
</evidence>
<comment type="caution">
    <text evidence="2">The sequence shown here is derived from an EMBL/GenBank/DDBJ whole genome shotgun (WGS) entry which is preliminary data.</text>
</comment>
<protein>
    <submittedName>
        <fullName evidence="2">Uncharacterized protein</fullName>
    </submittedName>
</protein>
<feature type="region of interest" description="Disordered" evidence="1">
    <location>
        <begin position="193"/>
        <end position="254"/>
    </location>
</feature>
<dbReference type="EMBL" id="LUCM01009862">
    <property type="protein sequence ID" value="KAA0186267.1"/>
    <property type="molecule type" value="Genomic_DNA"/>
</dbReference>
<gene>
    <name evidence="2" type="ORF">FBUS_00729</name>
</gene>
<proteinExistence type="predicted"/>
<evidence type="ECO:0000313" key="3">
    <source>
        <dbReference type="Proteomes" id="UP000728185"/>
    </source>
</evidence>
<keyword evidence="3" id="KW-1185">Reference proteome</keyword>
<accession>A0A8E0RL59</accession>
<dbReference type="OrthoDB" id="10403042at2759"/>
<dbReference type="Proteomes" id="UP000728185">
    <property type="component" value="Unassembled WGS sequence"/>
</dbReference>